<dbReference type="GO" id="GO:0032266">
    <property type="term" value="F:phosphatidylinositol-3-phosphate binding"/>
    <property type="evidence" value="ECO:0007669"/>
    <property type="project" value="UniProtKB-UniRule"/>
</dbReference>
<dbReference type="FunFam" id="1.10.10.10:FF:000416">
    <property type="entry name" value="Vacuolar protein-sorting-associated protein 36"/>
    <property type="match status" value="1"/>
</dbReference>
<dbReference type="PANTHER" id="PTHR13128:SF12">
    <property type="entry name" value="VACUOLAR PROTEIN-SORTING-ASSOCIATED PROTEIN 36"/>
    <property type="match status" value="1"/>
</dbReference>
<dbReference type="GO" id="GO:0000814">
    <property type="term" value="C:ESCRT II complex"/>
    <property type="evidence" value="ECO:0007669"/>
    <property type="project" value="UniProtKB-UniRule"/>
</dbReference>
<dbReference type="Gene3D" id="1.10.10.10">
    <property type="entry name" value="Winged helix-like DNA-binding domain superfamily/Winged helix DNA-binding domain"/>
    <property type="match status" value="2"/>
</dbReference>
<gene>
    <name evidence="9" type="ORF">DPMN_117245</name>
</gene>
<evidence type="ECO:0000256" key="5">
    <source>
        <dbReference type="ARBA" id="ARBA00022927"/>
    </source>
</evidence>
<keyword evidence="7" id="KW-0967">Endosome</keyword>
<evidence type="ECO:0000256" key="6">
    <source>
        <dbReference type="ARBA" id="ARBA00030114"/>
    </source>
</evidence>
<evidence type="ECO:0000256" key="1">
    <source>
        <dbReference type="ARBA" id="ARBA00009697"/>
    </source>
</evidence>
<dbReference type="InterPro" id="IPR036390">
    <property type="entry name" value="WH_DNA-bd_sf"/>
</dbReference>
<dbReference type="OrthoDB" id="271448at2759"/>
<dbReference type="InterPro" id="IPR036388">
    <property type="entry name" value="WH-like_DNA-bd_sf"/>
</dbReference>
<dbReference type="Gene3D" id="2.30.29.30">
    <property type="entry name" value="Pleckstrin-homology domain (PH domain)/Phosphotyrosine-binding domain (PTB)"/>
    <property type="match status" value="1"/>
</dbReference>
<comment type="function">
    <text evidence="7">Component of the ESCRT-II complex (endosomal sorting complex required for transport II), which is required for multivesicular body (MVB) formation and sorting of endosomal cargo proteins into MVBs.</text>
</comment>
<keyword evidence="5 7" id="KW-0653">Protein transport</keyword>
<comment type="subunit">
    <text evidence="7">Component of the endosomal sorting complex required for transport II (ESCRT-II).</text>
</comment>
<proteinExistence type="inferred from homology"/>
<comment type="caution">
    <text evidence="9">The sequence shown here is derived from an EMBL/GenBank/DDBJ whole genome shotgun (WGS) entry which is preliminary data.</text>
</comment>
<reference evidence="9" key="1">
    <citation type="journal article" date="2019" name="bioRxiv">
        <title>The Genome of the Zebra Mussel, Dreissena polymorpha: A Resource for Invasive Species Research.</title>
        <authorList>
            <person name="McCartney M.A."/>
            <person name="Auch B."/>
            <person name="Kono T."/>
            <person name="Mallez S."/>
            <person name="Zhang Y."/>
            <person name="Obille A."/>
            <person name="Becker A."/>
            <person name="Abrahante J.E."/>
            <person name="Garbe J."/>
            <person name="Badalamenti J.P."/>
            <person name="Herman A."/>
            <person name="Mangelson H."/>
            <person name="Liachko I."/>
            <person name="Sullivan S."/>
            <person name="Sone E.D."/>
            <person name="Koren S."/>
            <person name="Silverstein K.A.T."/>
            <person name="Beckman K.B."/>
            <person name="Gohl D.M."/>
        </authorList>
    </citation>
    <scope>NUCLEOTIDE SEQUENCE</scope>
    <source>
        <strain evidence="9">Duluth1</strain>
        <tissue evidence="9">Whole animal</tissue>
    </source>
</reference>
<dbReference type="AlphaFoldDB" id="A0A9D4KQ50"/>
<dbReference type="Pfam" id="PF11605">
    <property type="entry name" value="Vps36_ESCRT-II"/>
    <property type="match status" value="1"/>
</dbReference>
<feature type="domain" description="GLUE N-terminal" evidence="8">
    <location>
        <begin position="1"/>
        <end position="138"/>
    </location>
</feature>
<comment type="subcellular location">
    <subcellularLocation>
        <location evidence="7">Cytoplasm</location>
    </subcellularLocation>
    <subcellularLocation>
        <location evidence="7">Endosome</location>
    </subcellularLocation>
</comment>
<evidence type="ECO:0000256" key="4">
    <source>
        <dbReference type="ARBA" id="ARBA00022490"/>
    </source>
</evidence>
<evidence type="ECO:0000313" key="10">
    <source>
        <dbReference type="Proteomes" id="UP000828390"/>
    </source>
</evidence>
<dbReference type="Pfam" id="PF04157">
    <property type="entry name" value="EAP30"/>
    <property type="match status" value="1"/>
</dbReference>
<dbReference type="InterPro" id="IPR040608">
    <property type="entry name" value="Snf8/Vps36"/>
</dbReference>
<keyword evidence="3 7" id="KW-0813">Transport</keyword>
<dbReference type="SUPFAM" id="SSF50729">
    <property type="entry name" value="PH domain-like"/>
    <property type="match status" value="1"/>
</dbReference>
<evidence type="ECO:0000259" key="8">
    <source>
        <dbReference type="PROSITE" id="PS51495"/>
    </source>
</evidence>
<evidence type="ECO:0000256" key="3">
    <source>
        <dbReference type="ARBA" id="ARBA00022448"/>
    </source>
</evidence>
<evidence type="ECO:0000313" key="9">
    <source>
        <dbReference type="EMBL" id="KAH3843715.1"/>
    </source>
</evidence>
<dbReference type="SUPFAM" id="SSF46785">
    <property type="entry name" value="Winged helix' DNA-binding domain"/>
    <property type="match status" value="2"/>
</dbReference>
<keyword evidence="4 7" id="KW-0963">Cytoplasm</keyword>
<dbReference type="Proteomes" id="UP000828390">
    <property type="component" value="Unassembled WGS sequence"/>
</dbReference>
<dbReference type="GO" id="GO:0043130">
    <property type="term" value="F:ubiquitin binding"/>
    <property type="evidence" value="ECO:0007669"/>
    <property type="project" value="UniProtKB-UniRule"/>
</dbReference>
<reference evidence="9" key="2">
    <citation type="submission" date="2020-11" db="EMBL/GenBank/DDBJ databases">
        <authorList>
            <person name="McCartney M.A."/>
            <person name="Auch B."/>
            <person name="Kono T."/>
            <person name="Mallez S."/>
            <person name="Becker A."/>
            <person name="Gohl D.M."/>
            <person name="Silverstein K.A.T."/>
            <person name="Koren S."/>
            <person name="Bechman K.B."/>
            <person name="Herman A."/>
            <person name="Abrahante J.E."/>
            <person name="Garbe J."/>
        </authorList>
    </citation>
    <scope>NUCLEOTIDE SEQUENCE</scope>
    <source>
        <strain evidence="9">Duluth1</strain>
        <tissue evidence="9">Whole animal</tissue>
    </source>
</reference>
<dbReference type="InterPro" id="IPR037855">
    <property type="entry name" value="Vps36"/>
</dbReference>
<dbReference type="FunFam" id="1.10.10.10:FF:000170">
    <property type="entry name" value="Vacuolar protein-sorting-associated protein 36"/>
    <property type="match status" value="1"/>
</dbReference>
<name>A0A9D4KQ50_DREPO</name>
<sequence length="386" mass="43113">MNRFQWGDTNLSLGEDSLTNQTGIALYDGESKTNFEGGVANITSHRLVWKEQYGRTTCLSLPLSLVQRLEEQASGFAKSAKIVVHLSSPVSGQQAGPASSSKYDYIRLSFRDGGQQEFLRYLVQALREKKWEKKYVPPAPPGAPPGAVAGRHRPGIVGIERSIQQKQQQTDTSIDQSFQDLKKLMEKAQEMVSLSKSIVTKIRDKQGEITEDETIKFKSYLLSMGIPNPVTKETHGTGDKYYRELAKELASVLEKPIKDCGGMMTMTDVYCRVNRARGMELISPEDLLNACETFEELRLPIKLRRFESGVMVLQSSTHSEEEVIKKTTEVVESKGSLTAEELAQNIGLSVILAKERLLLTERVGGVCRDDSEEGLRFYPNLLLTKT</sequence>
<dbReference type="PANTHER" id="PTHR13128">
    <property type="entry name" value="VACUOLAR PROTEIN-SORTING-ASSOCIATED PROTEIN 36"/>
    <property type="match status" value="1"/>
</dbReference>
<evidence type="ECO:0000256" key="2">
    <source>
        <dbReference type="ARBA" id="ARBA00017953"/>
    </source>
</evidence>
<dbReference type="GO" id="GO:0031902">
    <property type="term" value="C:late endosome membrane"/>
    <property type="evidence" value="ECO:0007669"/>
    <property type="project" value="UniProtKB-UniRule"/>
</dbReference>
<dbReference type="GO" id="GO:0043328">
    <property type="term" value="P:protein transport to vacuole involved in ubiquitin-dependent protein catabolic process via the multivesicular body sorting pathway"/>
    <property type="evidence" value="ECO:0007669"/>
    <property type="project" value="UniProtKB-UniRule"/>
</dbReference>
<accession>A0A9D4KQ50</accession>
<dbReference type="InterPro" id="IPR021648">
    <property type="entry name" value="GLUE_dom"/>
</dbReference>
<evidence type="ECO:0000256" key="7">
    <source>
        <dbReference type="RuleBase" id="RU367095"/>
    </source>
</evidence>
<comment type="similarity">
    <text evidence="1 7">Belongs to the VPS36 family.</text>
</comment>
<organism evidence="9 10">
    <name type="scientific">Dreissena polymorpha</name>
    <name type="common">Zebra mussel</name>
    <name type="synonym">Mytilus polymorpha</name>
    <dbReference type="NCBI Taxonomy" id="45954"/>
    <lineage>
        <taxon>Eukaryota</taxon>
        <taxon>Metazoa</taxon>
        <taxon>Spiralia</taxon>
        <taxon>Lophotrochozoa</taxon>
        <taxon>Mollusca</taxon>
        <taxon>Bivalvia</taxon>
        <taxon>Autobranchia</taxon>
        <taxon>Heteroconchia</taxon>
        <taxon>Euheterodonta</taxon>
        <taxon>Imparidentia</taxon>
        <taxon>Neoheterodontei</taxon>
        <taxon>Myida</taxon>
        <taxon>Dreissenoidea</taxon>
        <taxon>Dreissenidae</taxon>
        <taxon>Dreissena</taxon>
    </lineage>
</organism>
<dbReference type="PROSITE" id="PS51495">
    <property type="entry name" value="GLUE"/>
    <property type="match status" value="1"/>
</dbReference>
<dbReference type="Gene3D" id="6.10.140.260">
    <property type="match status" value="1"/>
</dbReference>
<protein>
    <recommendedName>
        <fullName evidence="2 7">Vacuolar protein-sorting-associated protein 36</fullName>
    </recommendedName>
    <alternativeName>
        <fullName evidence="6 7">ESCRT-II complex subunit VPS36</fullName>
    </alternativeName>
</protein>
<dbReference type="EMBL" id="JAIWYP010000004">
    <property type="protein sequence ID" value="KAH3843715.1"/>
    <property type="molecule type" value="Genomic_DNA"/>
</dbReference>
<dbReference type="InterPro" id="IPR011993">
    <property type="entry name" value="PH-like_dom_sf"/>
</dbReference>
<keyword evidence="10" id="KW-1185">Reference proteome</keyword>